<dbReference type="Proteomes" id="UP001165041">
    <property type="component" value="Unassembled WGS sequence"/>
</dbReference>
<dbReference type="EMBL" id="BSSA01000006">
    <property type="protein sequence ID" value="GLW69964.1"/>
    <property type="molecule type" value="Genomic_DNA"/>
</dbReference>
<proteinExistence type="predicted"/>
<protein>
    <submittedName>
        <fullName evidence="1">Uncharacterized protein</fullName>
    </submittedName>
</protein>
<accession>A0A9W6UZR5</accession>
<name>A0A9W6UZR5_9ACTN</name>
<reference evidence="1" key="1">
    <citation type="submission" date="2023-02" db="EMBL/GenBank/DDBJ databases">
        <title>Kitasatospora phosalacinea NBRC 14627.</title>
        <authorList>
            <person name="Ichikawa N."/>
            <person name="Sato H."/>
            <person name="Tonouchi N."/>
        </authorList>
    </citation>
    <scope>NUCLEOTIDE SEQUENCE</scope>
    <source>
        <strain evidence="1">NBRC 14627</strain>
    </source>
</reference>
<comment type="caution">
    <text evidence="1">The sequence shown here is derived from an EMBL/GenBank/DDBJ whole genome shotgun (WGS) entry which is preliminary data.</text>
</comment>
<evidence type="ECO:0000313" key="2">
    <source>
        <dbReference type="Proteomes" id="UP001165041"/>
    </source>
</evidence>
<gene>
    <name evidence="1" type="ORF">Kpho02_22630</name>
</gene>
<evidence type="ECO:0000313" key="1">
    <source>
        <dbReference type="EMBL" id="GLW69964.1"/>
    </source>
</evidence>
<organism evidence="1 2">
    <name type="scientific">Kitasatospora phosalacinea</name>
    <dbReference type="NCBI Taxonomy" id="2065"/>
    <lineage>
        <taxon>Bacteria</taxon>
        <taxon>Bacillati</taxon>
        <taxon>Actinomycetota</taxon>
        <taxon>Actinomycetes</taxon>
        <taxon>Kitasatosporales</taxon>
        <taxon>Streptomycetaceae</taxon>
        <taxon>Kitasatospora</taxon>
    </lineage>
</organism>
<sequence>MPCRVSGAVAVHAPRSPGAERLCQEQTVGRTAGRTDGQVRGPVRDPVVPGVLIAGGAHSIPVYRYV</sequence>
<dbReference type="AlphaFoldDB" id="A0A9W6UZR5"/>